<dbReference type="InterPro" id="IPR000182">
    <property type="entry name" value="GNAT_dom"/>
</dbReference>
<keyword evidence="5" id="KW-1185">Reference proteome</keyword>
<name>A0ABS8W9W3_9GAMM</name>
<evidence type="ECO:0000256" key="1">
    <source>
        <dbReference type="ARBA" id="ARBA00022679"/>
    </source>
</evidence>
<dbReference type="EMBL" id="JAIMJA010000013">
    <property type="protein sequence ID" value="MCE2595809.1"/>
    <property type="molecule type" value="Genomic_DNA"/>
</dbReference>
<sequence>MEIIVLNWQQTLAIRQAVLWPNQPQSFSQVSGDEDAKHYGVVIDGKLVSVASIFSDQHEARLRKFATLAEFQGQGIGSRLIEHILQQLVDQGYELFWCDARESALGFYQRFGLVVSGERFYKADQAYFKMVKRL</sequence>
<comment type="caution">
    <text evidence="4">The sequence shown here is derived from an EMBL/GenBank/DDBJ whole genome shotgun (WGS) entry which is preliminary data.</text>
</comment>
<dbReference type="SUPFAM" id="SSF55729">
    <property type="entry name" value="Acyl-CoA N-acyltransferases (Nat)"/>
    <property type="match status" value="1"/>
</dbReference>
<evidence type="ECO:0000313" key="5">
    <source>
        <dbReference type="Proteomes" id="UP001201273"/>
    </source>
</evidence>
<feature type="domain" description="N-acetyltransferase" evidence="3">
    <location>
        <begin position="1"/>
        <end position="134"/>
    </location>
</feature>
<dbReference type="Proteomes" id="UP001201273">
    <property type="component" value="Unassembled WGS sequence"/>
</dbReference>
<organism evidence="4 5">
    <name type="scientific">Motilimonas cestriensis</name>
    <dbReference type="NCBI Taxonomy" id="2742685"/>
    <lineage>
        <taxon>Bacteria</taxon>
        <taxon>Pseudomonadati</taxon>
        <taxon>Pseudomonadota</taxon>
        <taxon>Gammaproteobacteria</taxon>
        <taxon>Alteromonadales</taxon>
        <taxon>Alteromonadales genera incertae sedis</taxon>
        <taxon>Motilimonas</taxon>
    </lineage>
</organism>
<dbReference type="Gene3D" id="3.40.630.30">
    <property type="match status" value="1"/>
</dbReference>
<dbReference type="PANTHER" id="PTHR43420">
    <property type="entry name" value="ACETYLTRANSFERASE"/>
    <property type="match status" value="1"/>
</dbReference>
<dbReference type="Pfam" id="PF13673">
    <property type="entry name" value="Acetyltransf_10"/>
    <property type="match status" value="1"/>
</dbReference>
<keyword evidence="2" id="KW-0012">Acyltransferase</keyword>
<dbReference type="PANTHER" id="PTHR43420:SF42">
    <property type="entry name" value="N-ACETYLTRANSFERASE DOMAIN-CONTAINING PROTEIN"/>
    <property type="match status" value="1"/>
</dbReference>
<dbReference type="RefSeq" id="WP_233053473.1">
    <property type="nucleotide sequence ID" value="NZ_JAIMJA010000013.1"/>
</dbReference>
<accession>A0ABS8W9W3</accession>
<evidence type="ECO:0000259" key="3">
    <source>
        <dbReference type="PROSITE" id="PS51186"/>
    </source>
</evidence>
<evidence type="ECO:0000256" key="2">
    <source>
        <dbReference type="ARBA" id="ARBA00023315"/>
    </source>
</evidence>
<gene>
    <name evidence="4" type="ORF">K6Y31_13435</name>
</gene>
<protein>
    <submittedName>
        <fullName evidence="4">GNAT family N-acetyltransferase</fullName>
    </submittedName>
</protein>
<dbReference type="PROSITE" id="PS51186">
    <property type="entry name" value="GNAT"/>
    <property type="match status" value="1"/>
</dbReference>
<dbReference type="InterPro" id="IPR050680">
    <property type="entry name" value="YpeA/RimI_acetyltransf"/>
</dbReference>
<keyword evidence="1" id="KW-0808">Transferase</keyword>
<reference evidence="4 5" key="1">
    <citation type="journal article" date="2022" name="Environ. Microbiol. Rep.">
        <title>Eco-phylogenetic analyses reveal divergent evolution of vitamin B12 metabolism in the marine bacterial family 'Psychromonadaceae'.</title>
        <authorList>
            <person name="Jin X."/>
            <person name="Yang Y."/>
            <person name="Cao H."/>
            <person name="Gao B."/>
            <person name="Zhao Z."/>
        </authorList>
    </citation>
    <scope>NUCLEOTIDE SEQUENCE [LARGE SCALE GENOMIC DNA]</scope>
    <source>
        <strain evidence="4 5">MKS20</strain>
    </source>
</reference>
<dbReference type="CDD" id="cd04301">
    <property type="entry name" value="NAT_SF"/>
    <property type="match status" value="1"/>
</dbReference>
<proteinExistence type="predicted"/>
<dbReference type="InterPro" id="IPR016181">
    <property type="entry name" value="Acyl_CoA_acyltransferase"/>
</dbReference>
<evidence type="ECO:0000313" key="4">
    <source>
        <dbReference type="EMBL" id="MCE2595809.1"/>
    </source>
</evidence>